<feature type="domain" description="B box-type" evidence="3">
    <location>
        <begin position="62"/>
        <end position="104"/>
    </location>
</feature>
<dbReference type="GO" id="GO:0061630">
    <property type="term" value="F:ubiquitin protein ligase activity"/>
    <property type="evidence" value="ECO:0007669"/>
    <property type="project" value="TreeGrafter"/>
</dbReference>
<evidence type="ECO:0000313" key="5">
    <source>
        <dbReference type="Proteomes" id="UP000596742"/>
    </source>
</evidence>
<dbReference type="Proteomes" id="UP000596742">
    <property type="component" value="Unassembled WGS sequence"/>
</dbReference>
<dbReference type="SUPFAM" id="SSF57845">
    <property type="entry name" value="B-box zinc-binding domain"/>
    <property type="match status" value="1"/>
</dbReference>
<name>A0A8B6DS62_MYTGA</name>
<dbReference type="GO" id="GO:0008270">
    <property type="term" value="F:zinc ion binding"/>
    <property type="evidence" value="ECO:0007669"/>
    <property type="project" value="UniProtKB-KW"/>
</dbReference>
<dbReference type="InterPro" id="IPR015943">
    <property type="entry name" value="WD40/YVTN_repeat-like_dom_sf"/>
</dbReference>
<dbReference type="InterPro" id="IPR000315">
    <property type="entry name" value="Znf_B-box"/>
</dbReference>
<keyword evidence="2" id="KW-0175">Coiled coil</keyword>
<dbReference type="OrthoDB" id="6132488at2759"/>
<organism evidence="4 5">
    <name type="scientific">Mytilus galloprovincialis</name>
    <name type="common">Mediterranean mussel</name>
    <dbReference type="NCBI Taxonomy" id="29158"/>
    <lineage>
        <taxon>Eukaryota</taxon>
        <taxon>Metazoa</taxon>
        <taxon>Spiralia</taxon>
        <taxon>Lophotrochozoa</taxon>
        <taxon>Mollusca</taxon>
        <taxon>Bivalvia</taxon>
        <taxon>Autobranchia</taxon>
        <taxon>Pteriomorphia</taxon>
        <taxon>Mytilida</taxon>
        <taxon>Mytiloidea</taxon>
        <taxon>Mytilidae</taxon>
        <taxon>Mytilinae</taxon>
        <taxon>Mytilus</taxon>
    </lineage>
</organism>
<dbReference type="AlphaFoldDB" id="A0A8B6DS62"/>
<dbReference type="Gene3D" id="2.120.10.30">
    <property type="entry name" value="TolB, C-terminal domain"/>
    <property type="match status" value="1"/>
</dbReference>
<dbReference type="PANTHER" id="PTHR25462:SF305">
    <property type="entry name" value="RING-TYPE DOMAIN-CONTAINING PROTEIN"/>
    <property type="match status" value="1"/>
</dbReference>
<keyword evidence="1" id="KW-0862">Zinc</keyword>
<keyword evidence="1" id="KW-0863">Zinc-finger</keyword>
<dbReference type="Gene3D" id="4.10.830.40">
    <property type="match status" value="1"/>
</dbReference>
<feature type="coiled-coil region" evidence="2">
    <location>
        <begin position="189"/>
        <end position="216"/>
    </location>
</feature>
<dbReference type="GO" id="GO:0005654">
    <property type="term" value="C:nucleoplasm"/>
    <property type="evidence" value="ECO:0007669"/>
    <property type="project" value="TreeGrafter"/>
</dbReference>
<reference evidence="4" key="1">
    <citation type="submission" date="2018-11" db="EMBL/GenBank/DDBJ databases">
        <authorList>
            <person name="Alioto T."/>
            <person name="Alioto T."/>
        </authorList>
    </citation>
    <scope>NUCLEOTIDE SEQUENCE</scope>
</reference>
<keyword evidence="1" id="KW-0479">Metal-binding</keyword>
<dbReference type="EMBL" id="UYJE01004022">
    <property type="protein sequence ID" value="VDI24356.1"/>
    <property type="molecule type" value="Genomic_DNA"/>
</dbReference>
<gene>
    <name evidence="4" type="ORF">MGAL_10B046328</name>
</gene>
<proteinExistence type="predicted"/>
<dbReference type="PANTHER" id="PTHR25462">
    <property type="entry name" value="BONUS, ISOFORM C-RELATED"/>
    <property type="match status" value="1"/>
</dbReference>
<evidence type="ECO:0000259" key="3">
    <source>
        <dbReference type="PROSITE" id="PS50119"/>
    </source>
</evidence>
<dbReference type="InterPro" id="IPR011042">
    <property type="entry name" value="6-blade_b-propeller_TolB-like"/>
</dbReference>
<dbReference type="Gene3D" id="2.130.10.10">
    <property type="entry name" value="YVTN repeat-like/Quinoprotein amine dehydrogenase"/>
    <property type="match status" value="1"/>
</dbReference>
<dbReference type="CDD" id="cd19756">
    <property type="entry name" value="Bbox2"/>
    <property type="match status" value="1"/>
</dbReference>
<evidence type="ECO:0000256" key="2">
    <source>
        <dbReference type="SAM" id="Coils"/>
    </source>
</evidence>
<dbReference type="SUPFAM" id="SSF50969">
    <property type="entry name" value="YVTN repeat-like/Quinoprotein amine dehydrogenase"/>
    <property type="match status" value="1"/>
</dbReference>
<evidence type="ECO:0000256" key="1">
    <source>
        <dbReference type="PROSITE-ProRule" id="PRU00024"/>
    </source>
</evidence>
<dbReference type="PROSITE" id="PS50119">
    <property type="entry name" value="ZF_BBOX"/>
    <property type="match status" value="1"/>
</dbReference>
<dbReference type="InterPro" id="IPR011044">
    <property type="entry name" value="Quino_amine_DH_bsu"/>
</dbReference>
<keyword evidence="5" id="KW-1185">Reference proteome</keyword>
<comment type="caution">
    <text evidence="4">The sequence shown here is derived from an EMBL/GenBank/DDBJ whole genome shotgun (WGS) entry which is preliminary data.</text>
</comment>
<accession>A0A8B6DS62</accession>
<sequence length="558" mass="63594">MDSDSYCDPCSGEGKSLTAIRVCSDCEERLCKDCVEYHKKFKATKSHHLMDLTSIGQTNIPKTNKFCDVHPDIPLDFYCTQHDTVCCRTCIPSSHQSCKEVLPLEVASKHIKKSSLFEDTLSEWQNIGKTLDHLRQNRENNVDELEKVESVIFEEISKRKINFVQQITTLEEKLKTDLSNSKKKNIDQLRKDNNEISKLNDVVQGKKQELEFLKEHGSNNQLYLTIQEQGKEVQNIVKRLQEMTLSYKKVALQFEKAGENDIKSIGSILETKAACDVQHSPVKFQQAQVQPDRVKMLSTFKKEITQQLNVLNRITITDIAVTRDNTIFVCNFFKGVNKVYVYNVYQDNLTHNTPFSLPSRPYGISILTGTDKAVITLPYESYVQFIDTRNLNMGKTIEVGKGCYGITTSDDFLVVGQIDEIKLLKQNGEIIKTIVLSVNGYCNVSSLHYNHHDCSIIYCQNGQLRCIQSDGTVLYQHKVPEEADLAVDAQGNVYVSEENKSEIQRLLPEGRFRDVVLSRNDGITNPYAITFNESYTKFFVVNNAGLVQMYNCIYILMS</sequence>
<dbReference type="Gene3D" id="3.30.160.60">
    <property type="entry name" value="Classic Zinc Finger"/>
    <property type="match status" value="1"/>
</dbReference>
<protein>
    <recommendedName>
        <fullName evidence="3">B box-type domain-containing protein</fullName>
    </recommendedName>
</protein>
<dbReference type="InterPro" id="IPR047153">
    <property type="entry name" value="TRIM45/56/19-like"/>
</dbReference>
<evidence type="ECO:0000313" key="4">
    <source>
        <dbReference type="EMBL" id="VDI24356.1"/>
    </source>
</evidence>